<dbReference type="PANTHER" id="PTHR22911">
    <property type="entry name" value="ACYL-MALONYL CONDENSING ENZYME-RELATED"/>
    <property type="match status" value="1"/>
</dbReference>
<sequence>MVNSEEVNGLSFTFHDSQPDLTMSQRKSSPWRAFFFSKQQNSGKIRGMTESTKGTIYALLSVGLFATLGTGFKVAVTHLGSFSVVVWMGIWATLALLAWLAWERKLGLMAAEFRRRPLFFVLAGVIGLGVQQLLCLKTYEYIPASQAVILHYTYPLVMLFLSWLVFRERSTWWAVFCVALGFAGVCVLVTAGGGLGDVRLSVGVALAMGTSLSFGLFCVLIKHARFSVTAGMFLFNLFGLLFLLCLVPFYPVRWTPGGGDMLLLAYLGVVTTALALILWNRALRMIPTSRSSNCALLVPILSLICIALVLKEHVSGMQGVGMAVVIGSVFLNVKLANVSKA</sequence>
<feature type="domain" description="EamA" evidence="2">
    <location>
        <begin position="53"/>
        <end position="189"/>
    </location>
</feature>
<name>A0A5A9XF66_9BACT</name>
<organism evidence="3 4">
    <name type="scientific">Oryzomonas rubra</name>
    <dbReference type="NCBI Taxonomy" id="2509454"/>
    <lineage>
        <taxon>Bacteria</taxon>
        <taxon>Pseudomonadati</taxon>
        <taxon>Thermodesulfobacteriota</taxon>
        <taxon>Desulfuromonadia</taxon>
        <taxon>Geobacterales</taxon>
        <taxon>Geobacteraceae</taxon>
        <taxon>Oryzomonas</taxon>
    </lineage>
</organism>
<feature type="transmembrane region" description="Helical" evidence="1">
    <location>
        <begin position="173"/>
        <end position="194"/>
    </location>
</feature>
<feature type="transmembrane region" description="Helical" evidence="1">
    <location>
        <begin position="82"/>
        <end position="102"/>
    </location>
</feature>
<evidence type="ECO:0000259" key="2">
    <source>
        <dbReference type="Pfam" id="PF00892"/>
    </source>
</evidence>
<protein>
    <submittedName>
        <fullName evidence="3">DMT family transporter</fullName>
    </submittedName>
</protein>
<keyword evidence="1" id="KW-1133">Transmembrane helix</keyword>
<dbReference type="OrthoDB" id="5518693at2"/>
<feature type="transmembrane region" description="Helical" evidence="1">
    <location>
        <begin position="200"/>
        <end position="221"/>
    </location>
</feature>
<accession>A0A5A9XF66</accession>
<dbReference type="Proteomes" id="UP000324298">
    <property type="component" value="Unassembled WGS sequence"/>
</dbReference>
<proteinExistence type="predicted"/>
<evidence type="ECO:0000256" key="1">
    <source>
        <dbReference type="SAM" id="Phobius"/>
    </source>
</evidence>
<feature type="transmembrane region" description="Helical" evidence="1">
    <location>
        <begin position="145"/>
        <end position="166"/>
    </location>
</feature>
<feature type="transmembrane region" description="Helical" evidence="1">
    <location>
        <begin position="291"/>
        <end position="310"/>
    </location>
</feature>
<gene>
    <name evidence="3" type="ORF">ET418_10250</name>
</gene>
<keyword evidence="4" id="KW-1185">Reference proteome</keyword>
<dbReference type="InterPro" id="IPR000620">
    <property type="entry name" value="EamA_dom"/>
</dbReference>
<dbReference type="EMBL" id="SRSD01000005">
    <property type="protein sequence ID" value="KAA0891807.1"/>
    <property type="molecule type" value="Genomic_DNA"/>
</dbReference>
<dbReference type="SUPFAM" id="SSF103481">
    <property type="entry name" value="Multidrug resistance efflux transporter EmrE"/>
    <property type="match status" value="2"/>
</dbReference>
<evidence type="ECO:0000313" key="3">
    <source>
        <dbReference type="EMBL" id="KAA0891807.1"/>
    </source>
</evidence>
<dbReference type="Pfam" id="PF00892">
    <property type="entry name" value="EamA"/>
    <property type="match status" value="2"/>
</dbReference>
<feature type="domain" description="EamA" evidence="2">
    <location>
        <begin position="203"/>
        <end position="332"/>
    </location>
</feature>
<feature type="transmembrane region" description="Helical" evidence="1">
    <location>
        <begin position="56"/>
        <end position="76"/>
    </location>
</feature>
<dbReference type="AlphaFoldDB" id="A0A5A9XF66"/>
<reference evidence="3 4" key="1">
    <citation type="submission" date="2019-04" db="EMBL/GenBank/DDBJ databases">
        <title>Geobacter ruber sp. nov., ferric-reducing bacteria isolated from paddy soil.</title>
        <authorList>
            <person name="Xu Z."/>
            <person name="Masuda Y."/>
            <person name="Itoh H."/>
            <person name="Senoo K."/>
        </authorList>
    </citation>
    <scope>NUCLEOTIDE SEQUENCE [LARGE SCALE GENOMIC DNA]</scope>
    <source>
        <strain evidence="3 4">Red88</strain>
    </source>
</reference>
<feature type="transmembrane region" description="Helical" evidence="1">
    <location>
        <begin position="262"/>
        <end position="279"/>
    </location>
</feature>
<keyword evidence="1" id="KW-0472">Membrane</keyword>
<feature type="transmembrane region" description="Helical" evidence="1">
    <location>
        <begin position="118"/>
        <end position="139"/>
    </location>
</feature>
<feature type="transmembrane region" description="Helical" evidence="1">
    <location>
        <begin position="316"/>
        <end position="335"/>
    </location>
</feature>
<keyword evidence="1" id="KW-0812">Transmembrane</keyword>
<feature type="transmembrane region" description="Helical" evidence="1">
    <location>
        <begin position="233"/>
        <end position="250"/>
    </location>
</feature>
<comment type="caution">
    <text evidence="3">The sequence shown here is derived from an EMBL/GenBank/DDBJ whole genome shotgun (WGS) entry which is preliminary data.</text>
</comment>
<evidence type="ECO:0000313" key="4">
    <source>
        <dbReference type="Proteomes" id="UP000324298"/>
    </source>
</evidence>
<dbReference type="PANTHER" id="PTHR22911:SF79">
    <property type="entry name" value="MOBA-LIKE NTP TRANSFERASE DOMAIN-CONTAINING PROTEIN"/>
    <property type="match status" value="1"/>
</dbReference>
<dbReference type="GO" id="GO:0016020">
    <property type="term" value="C:membrane"/>
    <property type="evidence" value="ECO:0007669"/>
    <property type="project" value="InterPro"/>
</dbReference>
<dbReference type="InterPro" id="IPR037185">
    <property type="entry name" value="EmrE-like"/>
</dbReference>